<name>A0A060RAJ1_9BACT</name>
<evidence type="ECO:0000313" key="1">
    <source>
        <dbReference type="EMBL" id="CDN32617.1"/>
    </source>
</evidence>
<accession>A0A060RAJ1</accession>
<dbReference type="Proteomes" id="UP000027616">
    <property type="component" value="Chromosome I"/>
</dbReference>
<reference evidence="1 2" key="1">
    <citation type="journal article" date="2015" name="Genome Announc.">
        <title>Complete Genome Sequence of the Novel Leech Symbiont Mucinivorans hirudinis M3T.</title>
        <authorList>
            <person name="Nelson M.C."/>
            <person name="Bomar L."/>
            <person name="Graf J."/>
        </authorList>
    </citation>
    <scope>NUCLEOTIDE SEQUENCE [LARGE SCALE GENOMIC DNA]</scope>
    <source>
        <strain evidence="2">M3</strain>
    </source>
</reference>
<gene>
    <name evidence="1" type="ORF">BN938_2547</name>
</gene>
<dbReference type="EMBL" id="HG934468">
    <property type="protein sequence ID" value="CDN32617.1"/>
    <property type="molecule type" value="Genomic_DNA"/>
</dbReference>
<dbReference type="OrthoDB" id="997792at2"/>
<dbReference type="HOGENOM" id="CLU_155219_0_0_10"/>
<dbReference type="Pfam" id="PF12992">
    <property type="entry name" value="DUF3876"/>
    <property type="match status" value="1"/>
</dbReference>
<dbReference type="InterPro" id="IPR024452">
    <property type="entry name" value="DUF3876"/>
</dbReference>
<organism evidence="1 2">
    <name type="scientific">Mucinivorans hirudinis</name>
    <dbReference type="NCBI Taxonomy" id="1433126"/>
    <lineage>
        <taxon>Bacteria</taxon>
        <taxon>Pseudomonadati</taxon>
        <taxon>Bacteroidota</taxon>
        <taxon>Bacteroidia</taxon>
        <taxon>Bacteroidales</taxon>
        <taxon>Rikenellaceae</taxon>
        <taxon>Mucinivorans</taxon>
    </lineage>
</organism>
<proteinExistence type="predicted"/>
<dbReference type="PATRIC" id="fig|1433126.3.peg.2522"/>
<protein>
    <submittedName>
        <fullName evidence="1">Similar to conjugative transposon protein TraH</fullName>
    </submittedName>
</protein>
<dbReference type="eggNOG" id="ENOG5032R87">
    <property type="taxonomic scope" value="Bacteria"/>
</dbReference>
<dbReference type="AlphaFoldDB" id="A0A060RAJ1"/>
<dbReference type="KEGG" id="rbc:BN938_2547"/>
<sequence>MIKLEKIVGTWESVNLNPTVMIYRSYGGAYHLIIIELNEHSRQAHISEYEIEQDLDKECYIHTYSGQKNLNYNSLNDTITISTMGEYMRN</sequence>
<keyword evidence="2" id="KW-1185">Reference proteome</keyword>
<evidence type="ECO:0000313" key="2">
    <source>
        <dbReference type="Proteomes" id="UP000027616"/>
    </source>
</evidence>
<dbReference type="STRING" id="1433126.BN938_2547"/>